<keyword evidence="1" id="KW-0472">Membrane</keyword>
<evidence type="ECO:0000313" key="3">
    <source>
        <dbReference type="Proteomes" id="UP000008148"/>
    </source>
</evidence>
<dbReference type="EMBL" id="CP000822">
    <property type="protein sequence ID" value="ABV11874.1"/>
    <property type="molecule type" value="Genomic_DNA"/>
</dbReference>
<keyword evidence="1" id="KW-0812">Transmembrane</keyword>
<dbReference type="Proteomes" id="UP000008148">
    <property type="component" value="Chromosome"/>
</dbReference>
<organism evidence="2 3">
    <name type="scientific">Citrobacter koseri (strain ATCC BAA-895 / CDC 4225-83 / SGSC4696)</name>
    <dbReference type="NCBI Taxonomy" id="290338"/>
    <lineage>
        <taxon>Bacteria</taxon>
        <taxon>Pseudomonadati</taxon>
        <taxon>Pseudomonadota</taxon>
        <taxon>Gammaproteobacteria</taxon>
        <taxon>Enterobacterales</taxon>
        <taxon>Enterobacteriaceae</taxon>
        <taxon>Citrobacter</taxon>
    </lineage>
</organism>
<keyword evidence="1" id="KW-1133">Transmembrane helix</keyword>
<dbReference type="AlphaFoldDB" id="A8AEG0"/>
<name>A8AEG0_CITK8</name>
<accession>A8AEG0</accession>
<dbReference type="KEGG" id="cko:CKO_00722"/>
<evidence type="ECO:0000313" key="2">
    <source>
        <dbReference type="EMBL" id="ABV11874.1"/>
    </source>
</evidence>
<gene>
    <name evidence="2" type="ordered locus">CKO_00722</name>
</gene>
<evidence type="ECO:0000256" key="1">
    <source>
        <dbReference type="SAM" id="Phobius"/>
    </source>
</evidence>
<feature type="transmembrane region" description="Helical" evidence="1">
    <location>
        <begin position="6"/>
        <end position="26"/>
    </location>
</feature>
<dbReference type="HOGENOM" id="CLU_3249206_0_0_6"/>
<sequence>MPTINAARIVAVNVIAGKVTSLYFTLFKINIKRGEIIILGFY</sequence>
<reference evidence="2 3" key="1">
    <citation type="submission" date="2007-08" db="EMBL/GenBank/DDBJ databases">
        <authorList>
            <consortium name="The Citrobacter koseri Genome Sequencing Project"/>
            <person name="McClelland M."/>
            <person name="Sanderson E.K."/>
            <person name="Porwollik S."/>
            <person name="Spieth J."/>
            <person name="Clifton W.S."/>
            <person name="Latreille P."/>
            <person name="Courtney L."/>
            <person name="Wang C."/>
            <person name="Pepin K."/>
            <person name="Bhonagiri V."/>
            <person name="Nash W."/>
            <person name="Johnson M."/>
            <person name="Thiruvilangam P."/>
            <person name="Wilson R."/>
        </authorList>
    </citation>
    <scope>NUCLEOTIDE SEQUENCE [LARGE SCALE GENOMIC DNA]</scope>
    <source>
        <strain evidence="3">ATCC BAA-895 / CDC 4225-83 / SGSC4696</strain>
    </source>
</reference>
<proteinExistence type="predicted"/>
<protein>
    <submittedName>
        <fullName evidence="2">Uncharacterized protein</fullName>
    </submittedName>
</protein>
<keyword evidence="3" id="KW-1185">Reference proteome</keyword>